<dbReference type="Pfam" id="PF02298">
    <property type="entry name" value="Cu_bind_like"/>
    <property type="match status" value="1"/>
</dbReference>
<keyword evidence="6" id="KW-1015">Disulfide bond</keyword>
<evidence type="ECO:0000256" key="8">
    <source>
        <dbReference type="ARBA" id="ARBA00023288"/>
    </source>
</evidence>
<dbReference type="InterPro" id="IPR008972">
    <property type="entry name" value="Cupredoxin"/>
</dbReference>
<evidence type="ECO:0000256" key="2">
    <source>
        <dbReference type="ARBA" id="ARBA00022475"/>
    </source>
</evidence>
<evidence type="ECO:0000256" key="1">
    <source>
        <dbReference type="ARBA" id="ARBA00004609"/>
    </source>
</evidence>
<accession>A0AAV1XQP7</accession>
<dbReference type="PROSITE" id="PS51485">
    <property type="entry name" value="PHYTOCYANIN"/>
    <property type="match status" value="1"/>
</dbReference>
<feature type="chain" id="PRO_5043886582" description="Phytocyanin domain-containing protein" evidence="11">
    <location>
        <begin position="31"/>
        <end position="182"/>
    </location>
</feature>
<protein>
    <recommendedName>
        <fullName evidence="12">Phytocyanin domain-containing protein</fullName>
    </recommendedName>
</protein>
<evidence type="ECO:0000256" key="5">
    <source>
        <dbReference type="ARBA" id="ARBA00023136"/>
    </source>
</evidence>
<feature type="region of interest" description="Disordered" evidence="10">
    <location>
        <begin position="133"/>
        <end position="157"/>
    </location>
</feature>
<keyword evidence="4 11" id="KW-0732">Signal</keyword>
<evidence type="ECO:0000256" key="3">
    <source>
        <dbReference type="ARBA" id="ARBA00022622"/>
    </source>
</evidence>
<evidence type="ECO:0000256" key="7">
    <source>
        <dbReference type="ARBA" id="ARBA00023180"/>
    </source>
</evidence>
<name>A0AAV1XQP7_LUPLU</name>
<dbReference type="Proteomes" id="UP001497480">
    <property type="component" value="Unassembled WGS sequence"/>
</dbReference>
<evidence type="ECO:0000313" key="14">
    <source>
        <dbReference type="Proteomes" id="UP001497480"/>
    </source>
</evidence>
<reference evidence="13 14" key="1">
    <citation type="submission" date="2024-03" db="EMBL/GenBank/DDBJ databases">
        <authorList>
            <person name="Martinez-Hernandez J."/>
        </authorList>
    </citation>
    <scope>NUCLEOTIDE SEQUENCE [LARGE SCALE GENOMIC DNA]</scope>
</reference>
<dbReference type="PANTHER" id="PTHR33021:SF197">
    <property type="entry name" value="EARLY NODULIN-LIKE PROTEIN 13"/>
    <property type="match status" value="1"/>
</dbReference>
<evidence type="ECO:0000256" key="9">
    <source>
        <dbReference type="ARBA" id="ARBA00035011"/>
    </source>
</evidence>
<dbReference type="EMBL" id="CAXHTB010000017">
    <property type="protein sequence ID" value="CAL0323633.1"/>
    <property type="molecule type" value="Genomic_DNA"/>
</dbReference>
<evidence type="ECO:0000256" key="4">
    <source>
        <dbReference type="ARBA" id="ARBA00022729"/>
    </source>
</evidence>
<dbReference type="InterPro" id="IPR041846">
    <property type="entry name" value="ENL_dom"/>
</dbReference>
<dbReference type="InterPro" id="IPR003245">
    <property type="entry name" value="Phytocyanin_dom"/>
</dbReference>
<proteinExistence type="inferred from homology"/>
<dbReference type="InterPro" id="IPR039391">
    <property type="entry name" value="Phytocyanin-like"/>
</dbReference>
<dbReference type="CDD" id="cd11019">
    <property type="entry name" value="OsENODL1_like"/>
    <property type="match status" value="1"/>
</dbReference>
<dbReference type="Gene3D" id="2.60.40.420">
    <property type="entry name" value="Cupredoxins - blue copper proteins"/>
    <property type="match status" value="1"/>
</dbReference>
<dbReference type="FunFam" id="2.60.40.420:FF:000010">
    <property type="entry name" value="Early nodulin-like protein 1"/>
    <property type="match status" value="1"/>
</dbReference>
<dbReference type="AlphaFoldDB" id="A0AAV1XQP7"/>
<keyword evidence="3" id="KW-0336">GPI-anchor</keyword>
<comment type="similarity">
    <text evidence="9">Belongs to the early nodulin-like (ENODL) family.</text>
</comment>
<dbReference type="GO" id="GO:0009055">
    <property type="term" value="F:electron transfer activity"/>
    <property type="evidence" value="ECO:0007669"/>
    <property type="project" value="InterPro"/>
</dbReference>
<evidence type="ECO:0000256" key="10">
    <source>
        <dbReference type="SAM" id="MobiDB-lite"/>
    </source>
</evidence>
<keyword evidence="8" id="KW-0449">Lipoprotein</keyword>
<dbReference type="GO" id="GO:0098552">
    <property type="term" value="C:side of membrane"/>
    <property type="evidence" value="ECO:0007669"/>
    <property type="project" value="UniProtKB-KW"/>
</dbReference>
<evidence type="ECO:0000313" key="13">
    <source>
        <dbReference type="EMBL" id="CAL0323633.1"/>
    </source>
</evidence>
<sequence>MAMGVGQSFLSLLLLVIPMLILSSLSEVTATKYYVGGAEGWVLKPNVSYNDWASKTRFIVNDSLYFKYQIDHDSVLVVTKEAYDTCNTTHPIHAMEHGDSETKLDKPGPFYFISGKVDHCKLGQKLTVVVLSSGPAPSPSHGSHDHPGHYAPAPAPTSGSASVTLSGSVAVALALGVGMLFI</sequence>
<dbReference type="PANTHER" id="PTHR33021">
    <property type="entry name" value="BLUE COPPER PROTEIN"/>
    <property type="match status" value="1"/>
</dbReference>
<dbReference type="GO" id="GO:0005886">
    <property type="term" value="C:plasma membrane"/>
    <property type="evidence" value="ECO:0007669"/>
    <property type="project" value="UniProtKB-SubCell"/>
</dbReference>
<evidence type="ECO:0000256" key="11">
    <source>
        <dbReference type="SAM" id="SignalP"/>
    </source>
</evidence>
<comment type="caution">
    <text evidence="13">The sequence shown here is derived from an EMBL/GenBank/DDBJ whole genome shotgun (WGS) entry which is preliminary data.</text>
</comment>
<keyword evidence="14" id="KW-1185">Reference proteome</keyword>
<evidence type="ECO:0000259" key="12">
    <source>
        <dbReference type="PROSITE" id="PS51485"/>
    </source>
</evidence>
<comment type="subcellular location">
    <subcellularLocation>
        <location evidence="1">Cell membrane</location>
        <topology evidence="1">Lipid-anchor</topology>
        <topology evidence="1">GPI-anchor</topology>
    </subcellularLocation>
</comment>
<feature type="domain" description="Phytocyanin" evidence="12">
    <location>
        <begin position="31"/>
        <end position="132"/>
    </location>
</feature>
<evidence type="ECO:0000256" key="6">
    <source>
        <dbReference type="ARBA" id="ARBA00023157"/>
    </source>
</evidence>
<keyword evidence="5" id="KW-0472">Membrane</keyword>
<feature type="signal peptide" evidence="11">
    <location>
        <begin position="1"/>
        <end position="30"/>
    </location>
</feature>
<gene>
    <name evidence="13" type="ORF">LLUT_LOCUS24693</name>
</gene>
<organism evidence="13 14">
    <name type="scientific">Lupinus luteus</name>
    <name type="common">European yellow lupine</name>
    <dbReference type="NCBI Taxonomy" id="3873"/>
    <lineage>
        <taxon>Eukaryota</taxon>
        <taxon>Viridiplantae</taxon>
        <taxon>Streptophyta</taxon>
        <taxon>Embryophyta</taxon>
        <taxon>Tracheophyta</taxon>
        <taxon>Spermatophyta</taxon>
        <taxon>Magnoliopsida</taxon>
        <taxon>eudicotyledons</taxon>
        <taxon>Gunneridae</taxon>
        <taxon>Pentapetalae</taxon>
        <taxon>rosids</taxon>
        <taxon>fabids</taxon>
        <taxon>Fabales</taxon>
        <taxon>Fabaceae</taxon>
        <taxon>Papilionoideae</taxon>
        <taxon>50 kb inversion clade</taxon>
        <taxon>genistoids sensu lato</taxon>
        <taxon>core genistoids</taxon>
        <taxon>Genisteae</taxon>
        <taxon>Lupinus</taxon>
    </lineage>
</organism>
<keyword evidence="2" id="KW-1003">Cell membrane</keyword>
<keyword evidence="7" id="KW-0325">Glycoprotein</keyword>
<dbReference type="SUPFAM" id="SSF49503">
    <property type="entry name" value="Cupredoxins"/>
    <property type="match status" value="1"/>
</dbReference>